<name>A0A918L2E5_9ACTN</name>
<organism evidence="1 2">
    <name type="scientific">Streptomyces humidus</name>
    <dbReference type="NCBI Taxonomy" id="52259"/>
    <lineage>
        <taxon>Bacteria</taxon>
        <taxon>Bacillati</taxon>
        <taxon>Actinomycetota</taxon>
        <taxon>Actinomycetes</taxon>
        <taxon>Kitasatosporales</taxon>
        <taxon>Streptomycetaceae</taxon>
        <taxon>Streptomyces</taxon>
    </lineage>
</organism>
<protein>
    <submittedName>
        <fullName evidence="1">Uncharacterized protein</fullName>
    </submittedName>
</protein>
<reference evidence="1" key="2">
    <citation type="submission" date="2020-09" db="EMBL/GenBank/DDBJ databases">
        <authorList>
            <person name="Sun Q."/>
            <person name="Ohkuma M."/>
        </authorList>
    </citation>
    <scope>NUCLEOTIDE SEQUENCE</scope>
    <source>
        <strain evidence="1">JCM 4386</strain>
    </source>
</reference>
<accession>A0A918L2E5</accession>
<keyword evidence="2" id="KW-1185">Reference proteome</keyword>
<dbReference type="EMBL" id="BMTL01000007">
    <property type="protein sequence ID" value="GGR81951.1"/>
    <property type="molecule type" value="Genomic_DNA"/>
</dbReference>
<evidence type="ECO:0000313" key="2">
    <source>
        <dbReference type="Proteomes" id="UP000606194"/>
    </source>
</evidence>
<reference evidence="1" key="1">
    <citation type="journal article" date="2014" name="Int. J. Syst. Evol. Microbiol.">
        <title>Complete genome sequence of Corynebacterium casei LMG S-19264T (=DSM 44701T), isolated from a smear-ripened cheese.</title>
        <authorList>
            <consortium name="US DOE Joint Genome Institute (JGI-PGF)"/>
            <person name="Walter F."/>
            <person name="Albersmeier A."/>
            <person name="Kalinowski J."/>
            <person name="Ruckert C."/>
        </authorList>
    </citation>
    <scope>NUCLEOTIDE SEQUENCE</scope>
    <source>
        <strain evidence="1">JCM 4386</strain>
    </source>
</reference>
<proteinExistence type="predicted"/>
<evidence type="ECO:0000313" key="1">
    <source>
        <dbReference type="EMBL" id="GGR81951.1"/>
    </source>
</evidence>
<comment type="caution">
    <text evidence="1">The sequence shown here is derived from an EMBL/GenBank/DDBJ whole genome shotgun (WGS) entry which is preliminary data.</text>
</comment>
<dbReference type="AlphaFoldDB" id="A0A918L2E5"/>
<gene>
    <name evidence="1" type="ORF">GCM10010269_21420</name>
</gene>
<sequence length="245" mass="25902">MPSVDFDPLVAEEQLLAAARAGIRSITHATGTCTAQDLSELLAQQLRAGLLRQALPLPGYSGPGELDVEAVVQANYELETTIHGRAAQVRFTPGLAQSGVAHGEHMDVRAAVSLTYRVSLQFECAVVSTDRGQSWSPALTSARRPWLTSAKSLCPEVGEQVTALMYTPAHGPGLAPVIDAARLVAATRALTRLRVAQGDLAFAGSRAVAARAVFERYGCGPGDATRLHARLRELAAAQDKGLVGW</sequence>
<dbReference type="Proteomes" id="UP000606194">
    <property type="component" value="Unassembled WGS sequence"/>
</dbReference>
<dbReference type="RefSeq" id="WP_181411818.1">
    <property type="nucleotide sequence ID" value="NZ_BMTL01000007.1"/>
</dbReference>